<comment type="pathway">
    <text evidence="1 10">Isoprenoid biosynthesis; dimethylallyl diphosphate biosynthesis; dimethylallyl diphosphate from isopentenyl diphosphate: step 1/1.</text>
</comment>
<comment type="cofactor">
    <cofactor evidence="10">
        <name>Mg(2+)</name>
        <dbReference type="ChEBI" id="CHEBI:18420"/>
    </cofactor>
    <text evidence="10">Binds 1 Mg(2+) ion per subunit. The magnesium ion binds only when substrate is bound.</text>
</comment>
<evidence type="ECO:0000256" key="10">
    <source>
        <dbReference type="HAMAP-Rule" id="MF_00202"/>
    </source>
</evidence>
<comment type="similarity">
    <text evidence="2 10">Belongs to the IPP isomerase type 1 family.</text>
</comment>
<keyword evidence="4 10" id="KW-0963">Cytoplasm</keyword>
<feature type="domain" description="Nudix hydrolase" evidence="11">
    <location>
        <begin position="42"/>
        <end position="178"/>
    </location>
</feature>
<evidence type="ECO:0000256" key="8">
    <source>
        <dbReference type="ARBA" id="ARBA00023229"/>
    </source>
</evidence>
<keyword evidence="8 10" id="KW-0414">Isoprene biosynthesis</keyword>
<keyword evidence="7 10" id="KW-0464">Manganese</keyword>
<feature type="binding site" evidence="10">
    <location>
        <position position="127"/>
    </location>
    <ligand>
        <name>Mn(2+)</name>
        <dbReference type="ChEBI" id="CHEBI:29035"/>
    </ligand>
</feature>
<name>A0ABY5L3T7_9CELL</name>
<dbReference type="InterPro" id="IPR011876">
    <property type="entry name" value="IsopentenylPP_isomerase_typ1"/>
</dbReference>
<evidence type="ECO:0000256" key="3">
    <source>
        <dbReference type="ARBA" id="ARBA00012057"/>
    </source>
</evidence>
<evidence type="ECO:0000256" key="4">
    <source>
        <dbReference type="ARBA" id="ARBA00022490"/>
    </source>
</evidence>
<comment type="subcellular location">
    <subcellularLocation>
        <location evidence="10">Cytoplasm</location>
    </subcellularLocation>
</comment>
<evidence type="ECO:0000259" key="11">
    <source>
        <dbReference type="PROSITE" id="PS51462"/>
    </source>
</evidence>
<feature type="binding site" evidence="10">
    <location>
        <position position="37"/>
    </location>
    <ligand>
        <name>Mn(2+)</name>
        <dbReference type="ChEBI" id="CHEBI:29035"/>
    </ligand>
</feature>
<evidence type="ECO:0000256" key="5">
    <source>
        <dbReference type="ARBA" id="ARBA00022723"/>
    </source>
</evidence>
<comment type="catalytic activity">
    <reaction evidence="10">
        <text>isopentenyl diphosphate = dimethylallyl diphosphate</text>
        <dbReference type="Rhea" id="RHEA:23284"/>
        <dbReference type="ChEBI" id="CHEBI:57623"/>
        <dbReference type="ChEBI" id="CHEBI:128769"/>
        <dbReference type="EC" id="5.3.3.2"/>
    </reaction>
</comment>
<feature type="binding site" evidence="10">
    <location>
        <position position="44"/>
    </location>
    <ligand>
        <name>Mn(2+)</name>
        <dbReference type="ChEBI" id="CHEBI:29035"/>
    </ligand>
</feature>
<feature type="active site" evidence="10">
    <location>
        <position position="79"/>
    </location>
</feature>
<evidence type="ECO:0000256" key="9">
    <source>
        <dbReference type="ARBA" id="ARBA00023235"/>
    </source>
</evidence>
<evidence type="ECO:0000313" key="12">
    <source>
        <dbReference type="EMBL" id="UUI76708.1"/>
    </source>
</evidence>
<evidence type="ECO:0000256" key="7">
    <source>
        <dbReference type="ARBA" id="ARBA00023211"/>
    </source>
</evidence>
<dbReference type="NCBIfam" id="TIGR02150">
    <property type="entry name" value="IPP_isom_1"/>
    <property type="match status" value="1"/>
</dbReference>
<organism evidence="12 13">
    <name type="scientific">Cellulomonas chengniuliangii</name>
    <dbReference type="NCBI Taxonomy" id="2968084"/>
    <lineage>
        <taxon>Bacteria</taxon>
        <taxon>Bacillati</taxon>
        <taxon>Actinomycetota</taxon>
        <taxon>Actinomycetes</taxon>
        <taxon>Micrococcales</taxon>
        <taxon>Cellulomonadaceae</taxon>
        <taxon>Cellulomonas</taxon>
    </lineage>
</organism>
<dbReference type="HAMAP" id="MF_00202">
    <property type="entry name" value="Idi"/>
    <property type="match status" value="1"/>
</dbReference>
<dbReference type="PROSITE" id="PS51462">
    <property type="entry name" value="NUDIX"/>
    <property type="match status" value="1"/>
</dbReference>
<keyword evidence="9 10" id="KW-0413">Isomerase</keyword>
<reference evidence="12 13" key="1">
    <citation type="submission" date="2022-07" db="EMBL/GenBank/DDBJ databases">
        <title>Novel species in genus cellulomonas.</title>
        <authorList>
            <person name="Ye L."/>
        </authorList>
    </citation>
    <scope>NUCLEOTIDE SEQUENCE [LARGE SCALE GENOMIC DNA]</scope>
    <source>
        <strain evidence="13">zg-Y338</strain>
    </source>
</reference>
<dbReference type="PANTHER" id="PTHR10885">
    <property type="entry name" value="ISOPENTENYL-DIPHOSPHATE DELTA-ISOMERASE"/>
    <property type="match status" value="1"/>
</dbReference>
<protein>
    <recommendedName>
        <fullName evidence="3 10">Isopentenyl-diphosphate Delta-isomerase</fullName>
        <shortName evidence="10">IPP isomerase</shortName>
        <ecNumber evidence="3 10">5.3.3.2</ecNumber>
    </recommendedName>
    <alternativeName>
        <fullName evidence="10">IPP:DMAPP isomerase</fullName>
    </alternativeName>
    <alternativeName>
        <fullName evidence="10">Isopentenyl pyrophosphate isomerase</fullName>
    </alternativeName>
</protein>
<evidence type="ECO:0000256" key="1">
    <source>
        <dbReference type="ARBA" id="ARBA00004826"/>
    </source>
</evidence>
<dbReference type="PIRSF" id="PIRSF018427">
    <property type="entry name" value="Isopntndiph_ism"/>
    <property type="match status" value="1"/>
</dbReference>
<accession>A0ABY5L3T7</accession>
<dbReference type="InterPro" id="IPR000086">
    <property type="entry name" value="NUDIX_hydrolase_dom"/>
</dbReference>
<dbReference type="NCBIfam" id="NF002995">
    <property type="entry name" value="PRK03759.1"/>
    <property type="match status" value="1"/>
</dbReference>
<feature type="binding site" evidence="10">
    <location>
        <position position="81"/>
    </location>
    <ligand>
        <name>Mn(2+)</name>
        <dbReference type="ChEBI" id="CHEBI:29035"/>
    </ligand>
</feature>
<feature type="binding site" evidence="10">
    <location>
        <position position="129"/>
    </location>
    <ligand>
        <name>Mn(2+)</name>
        <dbReference type="ChEBI" id="CHEBI:29035"/>
    </ligand>
</feature>
<evidence type="ECO:0000256" key="6">
    <source>
        <dbReference type="ARBA" id="ARBA00022842"/>
    </source>
</evidence>
<dbReference type="RefSeq" id="WP_227568997.1">
    <property type="nucleotide sequence ID" value="NZ_CP101988.1"/>
</dbReference>
<evidence type="ECO:0000256" key="2">
    <source>
        <dbReference type="ARBA" id="ARBA00007579"/>
    </source>
</evidence>
<sequence>MVTSVDRPSPAPSEPELVVLLDEAGQPIGSAPKATVHTDSTPLHLAFSCYVFDTDGLLLMTRRAVDKPTFPGVWTNSCCGHPAPGESIEDAIARRLRDELGITHVDDLRPVIPEFRYRAVMDNGVVENEICPVYAAVVPVGAQVTPDPTEVEEHRWATFEEFRRLAQTPGQISPWATLQVADADRWGA</sequence>
<dbReference type="GO" id="GO:0004452">
    <property type="term" value="F:isopentenyl-diphosphate delta-isomerase activity"/>
    <property type="evidence" value="ECO:0007669"/>
    <property type="project" value="UniProtKB-EC"/>
</dbReference>
<dbReference type="EC" id="5.3.3.2" evidence="3 10"/>
<keyword evidence="6 10" id="KW-0460">Magnesium</keyword>
<dbReference type="InterPro" id="IPR056375">
    <property type="entry name" value="Idi_bact"/>
</dbReference>
<dbReference type="EMBL" id="CP101988">
    <property type="protein sequence ID" value="UUI76708.1"/>
    <property type="molecule type" value="Genomic_DNA"/>
</dbReference>
<evidence type="ECO:0000313" key="13">
    <source>
        <dbReference type="Proteomes" id="UP001316189"/>
    </source>
</evidence>
<dbReference type="CDD" id="cd02885">
    <property type="entry name" value="NUDIX_IPP_Isomerase"/>
    <property type="match status" value="1"/>
</dbReference>
<dbReference type="InterPro" id="IPR015797">
    <property type="entry name" value="NUDIX_hydrolase-like_dom_sf"/>
</dbReference>
<dbReference type="Pfam" id="PF00293">
    <property type="entry name" value="NUDIX"/>
    <property type="match status" value="1"/>
</dbReference>
<feature type="active site" evidence="10">
    <location>
        <position position="129"/>
    </location>
</feature>
<dbReference type="Gene3D" id="3.90.79.10">
    <property type="entry name" value="Nucleoside Triphosphate Pyrophosphohydrolase"/>
    <property type="match status" value="1"/>
</dbReference>
<dbReference type="PANTHER" id="PTHR10885:SF0">
    <property type="entry name" value="ISOPENTENYL-DIPHOSPHATE DELTA-ISOMERASE"/>
    <property type="match status" value="1"/>
</dbReference>
<feature type="binding site" evidence="10">
    <location>
        <position position="99"/>
    </location>
    <ligand>
        <name>Mg(2+)</name>
        <dbReference type="ChEBI" id="CHEBI:18420"/>
    </ligand>
</feature>
<proteinExistence type="inferred from homology"/>
<dbReference type="Proteomes" id="UP001316189">
    <property type="component" value="Chromosome"/>
</dbReference>
<dbReference type="SUPFAM" id="SSF55811">
    <property type="entry name" value="Nudix"/>
    <property type="match status" value="1"/>
</dbReference>
<comment type="function">
    <text evidence="10">Catalyzes the 1,3-allylic rearrangement of the homoallylic substrate isopentenyl (IPP) to its highly electrophilic allylic isomer, dimethylallyl diphosphate (DMAPP).</text>
</comment>
<comment type="cofactor">
    <cofactor evidence="10">
        <name>Mn(2+)</name>
        <dbReference type="ChEBI" id="CHEBI:29035"/>
    </cofactor>
    <text evidence="10">Binds 1 Mn(2+) ion per subunit.</text>
</comment>
<gene>
    <name evidence="10 12" type="primary">idi</name>
    <name evidence="12" type="ORF">NP064_07455</name>
</gene>
<keyword evidence="13" id="KW-1185">Reference proteome</keyword>
<keyword evidence="5 10" id="KW-0479">Metal-binding</keyword>